<protein>
    <recommendedName>
        <fullName evidence="5">BED-type domain-containing protein</fullName>
    </recommendedName>
</protein>
<evidence type="ECO:0000256" key="1">
    <source>
        <dbReference type="ARBA" id="ARBA00022723"/>
    </source>
</evidence>
<organism evidence="6 7">
    <name type="scientific">Globisporangium ultimum (strain ATCC 200006 / CBS 805.95 / DAOM BR144)</name>
    <name type="common">Pythium ultimum</name>
    <dbReference type="NCBI Taxonomy" id="431595"/>
    <lineage>
        <taxon>Eukaryota</taxon>
        <taxon>Sar</taxon>
        <taxon>Stramenopiles</taxon>
        <taxon>Oomycota</taxon>
        <taxon>Peronosporomycetes</taxon>
        <taxon>Pythiales</taxon>
        <taxon>Pythiaceae</taxon>
        <taxon>Globisporangium</taxon>
    </lineage>
</organism>
<keyword evidence="3" id="KW-0862">Zinc</keyword>
<dbReference type="eggNOG" id="ENOG502SR7G">
    <property type="taxonomic scope" value="Eukaryota"/>
</dbReference>
<name>K3WIW5_GLOUD</name>
<feature type="region of interest" description="Disordered" evidence="4">
    <location>
        <begin position="171"/>
        <end position="314"/>
    </location>
</feature>
<feature type="compositionally biased region" description="Low complexity" evidence="4">
    <location>
        <begin position="300"/>
        <end position="314"/>
    </location>
</feature>
<dbReference type="Proteomes" id="UP000019132">
    <property type="component" value="Unassembled WGS sequence"/>
</dbReference>
<evidence type="ECO:0000256" key="4">
    <source>
        <dbReference type="SAM" id="MobiDB-lite"/>
    </source>
</evidence>
<dbReference type="Pfam" id="PF02892">
    <property type="entry name" value="zf-BED"/>
    <property type="match status" value="1"/>
</dbReference>
<dbReference type="GO" id="GO:0008270">
    <property type="term" value="F:zinc ion binding"/>
    <property type="evidence" value="ECO:0007669"/>
    <property type="project" value="UniProtKB-KW"/>
</dbReference>
<evidence type="ECO:0000256" key="2">
    <source>
        <dbReference type="ARBA" id="ARBA00022771"/>
    </source>
</evidence>
<feature type="domain" description="BED-type" evidence="5">
    <location>
        <begin position="126"/>
        <end position="152"/>
    </location>
</feature>
<keyword evidence="1" id="KW-0479">Metal-binding</keyword>
<proteinExistence type="predicted"/>
<dbReference type="SMART" id="SM00614">
    <property type="entry name" value="ZnF_BED"/>
    <property type="match status" value="1"/>
</dbReference>
<reference evidence="6" key="3">
    <citation type="submission" date="2015-02" db="UniProtKB">
        <authorList>
            <consortium name="EnsemblProtists"/>
        </authorList>
    </citation>
    <scope>IDENTIFICATION</scope>
    <source>
        <strain evidence="6">DAOM BR144</strain>
    </source>
</reference>
<dbReference type="GO" id="GO:0003677">
    <property type="term" value="F:DNA binding"/>
    <property type="evidence" value="ECO:0007669"/>
    <property type="project" value="InterPro"/>
</dbReference>
<sequence>MRKPALDNSNVADSDVHAHAGVVNAPPHEQNPSHASLHHAIAQQSAPIDAYSSTLAGGLDAESAHGGMLAGASQAPVGASPGAAGAGNLQLDQREERVKKSVAYRHTDFYRLLVDNFGKEYERRMCHYCNAVFSFKGGTTSAALRHLKTAHPERIMYATAAGMTEPHLQQQQMHAPQAYGEEDAQVTADAQQQHVASAQHDVVESVEEPAHQQAVHGGSSEYDGANDQYAGATSAVPENGDIGEDGDGEDGTMKEDTDGTSVLGQKQARGGGRGRYGTAKRKRDASDAGKSSGDTKPAVSATSSSSSLSPAPPSLTASQLVITHFLQHHKELLSVASRLRFFKHVTHNPSEAEMYNVLDDATRIEYIKEFSDDAATTI</sequence>
<keyword evidence="2" id="KW-0863">Zinc-finger</keyword>
<dbReference type="VEuPathDB" id="FungiDB:PYU1_G004896"/>
<reference evidence="7" key="1">
    <citation type="journal article" date="2010" name="Genome Biol.">
        <title>Genome sequence of the necrotrophic plant pathogen Pythium ultimum reveals original pathogenicity mechanisms and effector repertoire.</title>
        <authorList>
            <person name="Levesque C.A."/>
            <person name="Brouwer H."/>
            <person name="Cano L."/>
            <person name="Hamilton J.P."/>
            <person name="Holt C."/>
            <person name="Huitema E."/>
            <person name="Raffaele S."/>
            <person name="Robideau G.P."/>
            <person name="Thines M."/>
            <person name="Win J."/>
            <person name="Zerillo M.M."/>
            <person name="Beakes G.W."/>
            <person name="Boore J.L."/>
            <person name="Busam D."/>
            <person name="Dumas B."/>
            <person name="Ferriera S."/>
            <person name="Fuerstenberg S.I."/>
            <person name="Gachon C.M."/>
            <person name="Gaulin E."/>
            <person name="Govers F."/>
            <person name="Grenville-Briggs L."/>
            <person name="Horner N."/>
            <person name="Hostetler J."/>
            <person name="Jiang R.H."/>
            <person name="Johnson J."/>
            <person name="Krajaejun T."/>
            <person name="Lin H."/>
            <person name="Meijer H.J."/>
            <person name="Moore B."/>
            <person name="Morris P."/>
            <person name="Phuntmart V."/>
            <person name="Puiu D."/>
            <person name="Shetty J."/>
            <person name="Stajich J.E."/>
            <person name="Tripathy S."/>
            <person name="Wawra S."/>
            <person name="van West P."/>
            <person name="Whitty B.R."/>
            <person name="Coutinho P.M."/>
            <person name="Henrissat B."/>
            <person name="Martin F."/>
            <person name="Thomas P.D."/>
            <person name="Tyler B.M."/>
            <person name="De Vries R.P."/>
            <person name="Kamoun S."/>
            <person name="Yandell M."/>
            <person name="Tisserat N."/>
            <person name="Buell C.R."/>
        </authorList>
    </citation>
    <scope>NUCLEOTIDE SEQUENCE</scope>
    <source>
        <strain evidence="7">DAOM:BR144</strain>
    </source>
</reference>
<keyword evidence="7" id="KW-1185">Reference proteome</keyword>
<evidence type="ECO:0000313" key="7">
    <source>
        <dbReference type="Proteomes" id="UP000019132"/>
    </source>
</evidence>
<dbReference type="OMA" id="HYANELP"/>
<evidence type="ECO:0000313" key="6">
    <source>
        <dbReference type="EnsemblProtists" id="PYU1_T004907"/>
    </source>
</evidence>
<dbReference type="EnsemblProtists" id="PYU1_T004907">
    <property type="protein sequence ID" value="PYU1_T004907"/>
    <property type="gene ID" value="PYU1_G004896"/>
</dbReference>
<evidence type="ECO:0000259" key="5">
    <source>
        <dbReference type="Pfam" id="PF02892"/>
    </source>
</evidence>
<dbReference type="InterPro" id="IPR003656">
    <property type="entry name" value="Znf_BED"/>
</dbReference>
<dbReference type="EMBL" id="GL376564">
    <property type="status" value="NOT_ANNOTATED_CDS"/>
    <property type="molecule type" value="Genomic_DNA"/>
</dbReference>
<accession>K3WIW5</accession>
<dbReference type="HOGENOM" id="CLU_062142_0_0_1"/>
<dbReference type="AlphaFoldDB" id="K3WIW5"/>
<feature type="compositionally biased region" description="Acidic residues" evidence="4">
    <location>
        <begin position="241"/>
        <end position="250"/>
    </location>
</feature>
<dbReference type="InParanoid" id="K3WIW5"/>
<reference evidence="7" key="2">
    <citation type="submission" date="2010-04" db="EMBL/GenBank/DDBJ databases">
        <authorList>
            <person name="Buell R."/>
            <person name="Hamilton J."/>
            <person name="Hostetler J."/>
        </authorList>
    </citation>
    <scope>NUCLEOTIDE SEQUENCE [LARGE SCALE GENOMIC DNA]</scope>
    <source>
        <strain evidence="7">DAOM:BR144</strain>
    </source>
</reference>
<evidence type="ECO:0000256" key="3">
    <source>
        <dbReference type="ARBA" id="ARBA00022833"/>
    </source>
</evidence>